<dbReference type="Proteomes" id="UP000326912">
    <property type="component" value="Unassembled WGS sequence"/>
</dbReference>
<dbReference type="RefSeq" id="WP_151756215.1">
    <property type="nucleotide sequence ID" value="NZ_BKZW01000001.1"/>
</dbReference>
<reference evidence="2 3" key="1">
    <citation type="submission" date="2019-10" db="EMBL/GenBank/DDBJ databases">
        <title>Dictyobacter vulcani sp. nov., within the class Ktedonobacteria, isolated from soil of volcanic Mt. Zao.</title>
        <authorList>
            <person name="Zheng Y."/>
            <person name="Wang C.M."/>
            <person name="Sakai Y."/>
            <person name="Abe K."/>
            <person name="Yokota A."/>
            <person name="Yabe S."/>
        </authorList>
    </citation>
    <scope>NUCLEOTIDE SEQUENCE [LARGE SCALE GENOMIC DNA]</scope>
    <source>
        <strain evidence="2 3">W12</strain>
    </source>
</reference>
<protein>
    <recommendedName>
        <fullName evidence="1">SnoaL-like domain-containing protein</fullName>
    </recommendedName>
</protein>
<dbReference type="Gene3D" id="3.10.450.50">
    <property type="match status" value="1"/>
</dbReference>
<name>A0A5J4KPC5_9CHLR</name>
<sequence>MSTNRVETVKTLIAALQSGDMELAARILDDTFTMTGFLPKALNKEQFLSLQDALLLAMPDLSYELAEVVRSDKGEDTVTAHTTLTGTHTDTLSLPLPGLESIPATGIHVTLPQTTITCQAAQGRVKQLDFENVTGGGFSGLLQQLGSELPLLQNEWTEPDTGEDDTTVQ</sequence>
<evidence type="ECO:0000313" key="3">
    <source>
        <dbReference type="Proteomes" id="UP000326912"/>
    </source>
</evidence>
<dbReference type="InterPro" id="IPR037401">
    <property type="entry name" value="SnoaL-like"/>
</dbReference>
<organism evidence="2 3">
    <name type="scientific">Dictyobacter vulcani</name>
    <dbReference type="NCBI Taxonomy" id="2607529"/>
    <lineage>
        <taxon>Bacteria</taxon>
        <taxon>Bacillati</taxon>
        <taxon>Chloroflexota</taxon>
        <taxon>Ktedonobacteria</taxon>
        <taxon>Ktedonobacterales</taxon>
        <taxon>Dictyobacteraceae</taxon>
        <taxon>Dictyobacter</taxon>
    </lineage>
</organism>
<dbReference type="Pfam" id="PF12680">
    <property type="entry name" value="SnoaL_2"/>
    <property type="match status" value="1"/>
</dbReference>
<dbReference type="AlphaFoldDB" id="A0A5J4KPC5"/>
<proteinExistence type="predicted"/>
<accession>A0A5J4KPC5</accession>
<keyword evidence="3" id="KW-1185">Reference proteome</keyword>
<comment type="caution">
    <text evidence="2">The sequence shown here is derived from an EMBL/GenBank/DDBJ whole genome shotgun (WGS) entry which is preliminary data.</text>
</comment>
<dbReference type="InterPro" id="IPR032710">
    <property type="entry name" value="NTF2-like_dom_sf"/>
</dbReference>
<feature type="domain" description="SnoaL-like" evidence="1">
    <location>
        <begin position="9"/>
        <end position="124"/>
    </location>
</feature>
<dbReference type="SUPFAM" id="SSF54427">
    <property type="entry name" value="NTF2-like"/>
    <property type="match status" value="1"/>
</dbReference>
<gene>
    <name evidence="2" type="ORF">KDW_24590</name>
</gene>
<evidence type="ECO:0000259" key="1">
    <source>
        <dbReference type="Pfam" id="PF12680"/>
    </source>
</evidence>
<dbReference type="EMBL" id="BKZW01000001">
    <property type="protein sequence ID" value="GER88297.1"/>
    <property type="molecule type" value="Genomic_DNA"/>
</dbReference>
<evidence type="ECO:0000313" key="2">
    <source>
        <dbReference type="EMBL" id="GER88297.1"/>
    </source>
</evidence>